<keyword evidence="9" id="KW-1185">Reference proteome</keyword>
<dbReference type="Pfam" id="PF07980">
    <property type="entry name" value="SusD_RagB"/>
    <property type="match status" value="1"/>
</dbReference>
<dbReference type="EMBL" id="JAJNEC010000005">
    <property type="protein sequence ID" value="MCD2422654.1"/>
    <property type="molecule type" value="Genomic_DNA"/>
</dbReference>
<proteinExistence type="inferred from homology"/>
<dbReference type="InterPro" id="IPR012944">
    <property type="entry name" value="SusD_RagB_dom"/>
</dbReference>
<evidence type="ECO:0000256" key="4">
    <source>
        <dbReference type="ARBA" id="ARBA00023136"/>
    </source>
</evidence>
<dbReference type="Gene3D" id="1.25.40.390">
    <property type="match status" value="1"/>
</dbReference>
<organism evidence="8 9">
    <name type="scientific">Niabella pedocola</name>
    <dbReference type="NCBI Taxonomy" id="1752077"/>
    <lineage>
        <taxon>Bacteria</taxon>
        <taxon>Pseudomonadati</taxon>
        <taxon>Bacteroidota</taxon>
        <taxon>Chitinophagia</taxon>
        <taxon>Chitinophagales</taxon>
        <taxon>Chitinophagaceae</taxon>
        <taxon>Niabella</taxon>
    </lineage>
</organism>
<evidence type="ECO:0000256" key="2">
    <source>
        <dbReference type="ARBA" id="ARBA00006275"/>
    </source>
</evidence>
<dbReference type="PROSITE" id="PS51257">
    <property type="entry name" value="PROKAR_LIPOPROTEIN"/>
    <property type="match status" value="1"/>
</dbReference>
<evidence type="ECO:0000256" key="1">
    <source>
        <dbReference type="ARBA" id="ARBA00004442"/>
    </source>
</evidence>
<keyword evidence="3" id="KW-0732">Signal</keyword>
<dbReference type="RefSeq" id="WP_231003856.1">
    <property type="nucleotide sequence ID" value="NZ_JAJNEC010000005.1"/>
</dbReference>
<comment type="caution">
    <text evidence="8">The sequence shown here is derived from an EMBL/GenBank/DDBJ whole genome shotgun (WGS) entry which is preliminary data.</text>
</comment>
<name>A0ABS8PNF8_9BACT</name>
<dbReference type="Pfam" id="PF14322">
    <property type="entry name" value="SusD-like_3"/>
    <property type="match status" value="1"/>
</dbReference>
<evidence type="ECO:0000313" key="8">
    <source>
        <dbReference type="EMBL" id="MCD2422654.1"/>
    </source>
</evidence>
<gene>
    <name evidence="8" type="ORF">LQ567_07775</name>
</gene>
<reference evidence="8 9" key="1">
    <citation type="submission" date="2021-11" db="EMBL/GenBank/DDBJ databases">
        <title>Genomic of Niabella pedocola.</title>
        <authorList>
            <person name="Wu T."/>
        </authorList>
    </citation>
    <scope>NUCLEOTIDE SEQUENCE [LARGE SCALE GENOMIC DNA]</scope>
    <source>
        <strain evidence="8 9">JCM 31011</strain>
    </source>
</reference>
<keyword evidence="5" id="KW-0998">Cell outer membrane</keyword>
<evidence type="ECO:0000313" key="9">
    <source>
        <dbReference type="Proteomes" id="UP001199816"/>
    </source>
</evidence>
<accession>A0ABS8PNF8</accession>
<protein>
    <submittedName>
        <fullName evidence="8">RagB/SusD family nutrient uptake outer membrane protein</fullName>
    </submittedName>
</protein>
<comment type="subcellular location">
    <subcellularLocation>
        <location evidence="1">Cell outer membrane</location>
    </subcellularLocation>
</comment>
<dbReference type="Proteomes" id="UP001199816">
    <property type="component" value="Unassembled WGS sequence"/>
</dbReference>
<comment type="similarity">
    <text evidence="2">Belongs to the SusD family.</text>
</comment>
<evidence type="ECO:0000256" key="5">
    <source>
        <dbReference type="ARBA" id="ARBA00023237"/>
    </source>
</evidence>
<keyword evidence="4" id="KW-0472">Membrane</keyword>
<dbReference type="InterPro" id="IPR011990">
    <property type="entry name" value="TPR-like_helical_dom_sf"/>
</dbReference>
<dbReference type="CDD" id="cd08977">
    <property type="entry name" value="SusD"/>
    <property type="match status" value="1"/>
</dbReference>
<feature type="domain" description="SusD-like N-terminal" evidence="7">
    <location>
        <begin position="88"/>
        <end position="220"/>
    </location>
</feature>
<sequence>MTKMKFLITIITGFILATGCKKGIETDPVSIITPGTFFKTQDDVAGALRGMYYQLRIPASSDLYFMGEGRSDVLRGAAAGTLGFDRYYNNTLNVTNPGPNWMSLYTVINTANLILKYAPDISFASESVKKSSLAQAYTMRAFVYFSLVRTWGGVPIRTEPTEKYDPATIQVARSGAEDVFKLIKQDLDQALSLYPDNAFGSNRSYWNKPAANALKGEVYLWTGKRMNGGAADFTTALTALNDAKGADLQLLPNYADIFSYTNKNNAEILMSVRFQLLDQAPNNYYTNMYIINLSGLPAPIQSVVGVQGGNGSVMQIADTVRRMFTSDDQRRAATFYEVFDKDNKYYAAITMKGRGVVDGGARSFFTDVILYRLADVLLLIAEAKNALGQDPAAEINSVRQRAYGTSYPSHIFVNGSKESNDAAILKERLLELCTEGKRWWDLVRFDQAFKMVPSLKGKEAGQYLLLFPIGQTIRSLEPLVTENPGWE</sequence>
<evidence type="ECO:0000259" key="6">
    <source>
        <dbReference type="Pfam" id="PF07980"/>
    </source>
</evidence>
<evidence type="ECO:0000259" key="7">
    <source>
        <dbReference type="Pfam" id="PF14322"/>
    </source>
</evidence>
<dbReference type="SUPFAM" id="SSF48452">
    <property type="entry name" value="TPR-like"/>
    <property type="match status" value="1"/>
</dbReference>
<feature type="domain" description="RagB/SusD" evidence="6">
    <location>
        <begin position="367"/>
        <end position="451"/>
    </location>
</feature>
<evidence type="ECO:0000256" key="3">
    <source>
        <dbReference type="ARBA" id="ARBA00022729"/>
    </source>
</evidence>
<dbReference type="InterPro" id="IPR033985">
    <property type="entry name" value="SusD-like_N"/>
</dbReference>